<dbReference type="PANTHER" id="PTHR10584:SF166">
    <property type="entry name" value="RIBOKINASE"/>
    <property type="match status" value="1"/>
</dbReference>
<dbReference type="Gene3D" id="3.40.1190.20">
    <property type="match status" value="1"/>
</dbReference>
<dbReference type="InterPro" id="IPR029056">
    <property type="entry name" value="Ribokinase-like"/>
</dbReference>
<dbReference type="KEGG" id="acae:HYG86_13255"/>
<keyword evidence="5" id="KW-1185">Reference proteome</keyword>
<evidence type="ECO:0000313" key="4">
    <source>
        <dbReference type="EMBL" id="QNO15675.1"/>
    </source>
</evidence>
<dbReference type="CDD" id="cd00090">
    <property type="entry name" value="HTH_ARSR"/>
    <property type="match status" value="1"/>
</dbReference>
<dbReference type="InterPro" id="IPR011991">
    <property type="entry name" value="ArsR-like_HTH"/>
</dbReference>
<gene>
    <name evidence="4" type="ORF">HYG86_13255</name>
</gene>
<dbReference type="PROSITE" id="PS00584">
    <property type="entry name" value="PFKB_KINASES_2"/>
    <property type="match status" value="1"/>
</dbReference>
<dbReference type="RefSeq" id="WP_213166083.1">
    <property type="nucleotide sequence ID" value="NZ_CP058559.1"/>
</dbReference>
<evidence type="ECO:0000256" key="1">
    <source>
        <dbReference type="ARBA" id="ARBA00022679"/>
    </source>
</evidence>
<dbReference type="InterPro" id="IPR036390">
    <property type="entry name" value="WH_DNA-bd_sf"/>
</dbReference>
<dbReference type="InterPro" id="IPR011611">
    <property type="entry name" value="PfkB_dom"/>
</dbReference>
<protein>
    <submittedName>
        <fullName evidence="4">Winged helix-turn-helix transcriptional regulator</fullName>
    </submittedName>
</protein>
<sequence length="369" mass="40347">MANLTDREEQILRVLKNEPMLSQDELSNRLEISRSAVAVHISNLIKKGFILGRGYVFNEEKKVVVVGGSNYDLIGVSTMLIKGKTSNHGKVTTAVGGVGRNISENLAKLNVPTTLLSAVGKDGRGEHILKRTKEAGVDVSLVLKTDKYPSGTYIAILDQKQDLEVGLADMQIVDLVDRGYIKENLFAMNNAHMVVCDTNVPVETLEVLAEYCKDVDSLFVVEPVSVDKGKKIVGLLDKIDIFTPNKEEMEAICGFNLETEEDYKRAGEFAMGKGIKILLLKLGAKGLYVHSDDYCKNHKSKARKILDVTGAGDSLVGGFLAGIFHGYSIEECCQAALATAAYTLEFVDTVAYDLSWSKIHDILGENNNV</sequence>
<dbReference type="Pfam" id="PF00294">
    <property type="entry name" value="PfkB"/>
    <property type="match status" value="1"/>
</dbReference>
<evidence type="ECO:0000259" key="3">
    <source>
        <dbReference type="Pfam" id="PF00294"/>
    </source>
</evidence>
<reference evidence="4 5" key="1">
    <citation type="submission" date="2020-07" db="EMBL/GenBank/DDBJ databases">
        <title>Alkalicella. sp. LB2 genome.</title>
        <authorList>
            <person name="Postec A."/>
            <person name="Quemeneur M."/>
        </authorList>
    </citation>
    <scope>NUCLEOTIDE SEQUENCE [LARGE SCALE GENOMIC DNA]</scope>
    <source>
        <strain evidence="4 5">LB2</strain>
    </source>
</reference>
<name>A0A7G9WAG3_ALKCA</name>
<dbReference type="Gene3D" id="1.10.10.10">
    <property type="entry name" value="Winged helix-like DNA-binding domain superfamily/Winged helix DNA-binding domain"/>
    <property type="match status" value="1"/>
</dbReference>
<dbReference type="InterPro" id="IPR036388">
    <property type="entry name" value="WH-like_DNA-bd_sf"/>
</dbReference>
<dbReference type="InterPro" id="IPR002173">
    <property type="entry name" value="Carboh/pur_kinase_PfkB_CS"/>
</dbReference>
<evidence type="ECO:0000313" key="5">
    <source>
        <dbReference type="Proteomes" id="UP000516160"/>
    </source>
</evidence>
<dbReference type="PANTHER" id="PTHR10584">
    <property type="entry name" value="SUGAR KINASE"/>
    <property type="match status" value="1"/>
</dbReference>
<dbReference type="GO" id="GO:0016301">
    <property type="term" value="F:kinase activity"/>
    <property type="evidence" value="ECO:0007669"/>
    <property type="project" value="UniProtKB-KW"/>
</dbReference>
<dbReference type="Proteomes" id="UP000516160">
    <property type="component" value="Chromosome"/>
</dbReference>
<dbReference type="CDD" id="cd01941">
    <property type="entry name" value="YeiC_kinase_like"/>
    <property type="match status" value="1"/>
</dbReference>
<proteinExistence type="predicted"/>
<organism evidence="4 5">
    <name type="scientific">Alkalicella caledoniensis</name>
    <dbReference type="NCBI Taxonomy" id="2731377"/>
    <lineage>
        <taxon>Bacteria</taxon>
        <taxon>Bacillati</taxon>
        <taxon>Bacillota</taxon>
        <taxon>Clostridia</taxon>
        <taxon>Eubacteriales</taxon>
        <taxon>Proteinivoracaceae</taxon>
        <taxon>Alkalicella</taxon>
    </lineage>
</organism>
<dbReference type="SUPFAM" id="SSF46785">
    <property type="entry name" value="Winged helix' DNA-binding domain"/>
    <property type="match status" value="1"/>
</dbReference>
<feature type="domain" description="Carbohydrate kinase PfkB" evidence="3">
    <location>
        <begin position="61"/>
        <end position="345"/>
    </location>
</feature>
<keyword evidence="2" id="KW-0418">Kinase</keyword>
<evidence type="ECO:0000256" key="2">
    <source>
        <dbReference type="ARBA" id="ARBA00022777"/>
    </source>
</evidence>
<dbReference type="AlphaFoldDB" id="A0A7G9WAG3"/>
<accession>A0A7G9WAG3</accession>
<keyword evidence="1" id="KW-0808">Transferase</keyword>
<dbReference type="SUPFAM" id="SSF53613">
    <property type="entry name" value="Ribokinase-like"/>
    <property type="match status" value="1"/>
</dbReference>
<dbReference type="EMBL" id="CP058559">
    <property type="protein sequence ID" value="QNO15675.1"/>
    <property type="molecule type" value="Genomic_DNA"/>
</dbReference>
<dbReference type="Pfam" id="PF13412">
    <property type="entry name" value="HTH_24"/>
    <property type="match status" value="1"/>
</dbReference>